<dbReference type="EMBL" id="FQWZ01000005">
    <property type="protein sequence ID" value="SHH06594.1"/>
    <property type="molecule type" value="Genomic_DNA"/>
</dbReference>
<dbReference type="GO" id="GO:0005886">
    <property type="term" value="C:plasma membrane"/>
    <property type="evidence" value="ECO:0007669"/>
    <property type="project" value="UniProtKB-SubCell"/>
</dbReference>
<evidence type="ECO:0000313" key="7">
    <source>
        <dbReference type="Proteomes" id="UP000199758"/>
    </source>
</evidence>
<organism evidence="6 7">
    <name type="scientific">Hydrocarboniphaga daqingensis</name>
    <dbReference type="NCBI Taxonomy" id="490188"/>
    <lineage>
        <taxon>Bacteria</taxon>
        <taxon>Pseudomonadati</taxon>
        <taxon>Pseudomonadota</taxon>
        <taxon>Gammaproteobacteria</taxon>
        <taxon>Nevskiales</taxon>
        <taxon>Nevskiaceae</taxon>
        <taxon>Hydrocarboniphaga</taxon>
    </lineage>
</organism>
<keyword evidence="3 5" id="KW-1133">Transmembrane helix</keyword>
<proteinExistence type="inferred from homology"/>
<evidence type="ECO:0000313" key="6">
    <source>
        <dbReference type="EMBL" id="SHH06594.1"/>
    </source>
</evidence>
<feature type="transmembrane region" description="Helical" evidence="5">
    <location>
        <begin position="150"/>
        <end position="170"/>
    </location>
</feature>
<comment type="similarity">
    <text evidence="5">Belongs to the YciB family.</text>
</comment>
<keyword evidence="7" id="KW-1185">Reference proteome</keyword>
<dbReference type="HAMAP" id="MF_00189">
    <property type="entry name" value="YciB"/>
    <property type="match status" value="1"/>
</dbReference>
<keyword evidence="1 5" id="KW-1003">Cell membrane</keyword>
<dbReference type="Proteomes" id="UP000199758">
    <property type="component" value="Unassembled WGS sequence"/>
</dbReference>
<evidence type="ECO:0000256" key="4">
    <source>
        <dbReference type="ARBA" id="ARBA00023136"/>
    </source>
</evidence>
<dbReference type="Pfam" id="PF04279">
    <property type="entry name" value="IspA"/>
    <property type="match status" value="1"/>
</dbReference>
<keyword evidence="5" id="KW-0997">Cell inner membrane</keyword>
<evidence type="ECO:0000256" key="5">
    <source>
        <dbReference type="HAMAP-Rule" id="MF_00189"/>
    </source>
</evidence>
<keyword evidence="4 5" id="KW-0472">Membrane</keyword>
<keyword evidence="2 5" id="KW-0812">Transmembrane</keyword>
<dbReference type="PANTHER" id="PTHR36917">
    <property type="entry name" value="INTRACELLULAR SEPTATION PROTEIN A-RELATED"/>
    <property type="match status" value="1"/>
</dbReference>
<name>A0A1M5PXR1_9GAMM</name>
<dbReference type="InterPro" id="IPR006008">
    <property type="entry name" value="YciB"/>
</dbReference>
<sequence>MKVLVDLLPAIAFVAGYLMGDIYLATVLLVVSLFAVVAIYRLWLKQWHKAHIATALIAAVLGGVTLYVHDPAFIKLKPTVVYALFSLVLLGSHVFGDRVLLARLPQQAFRLPDPVWRKVNFAWALFFAFCAALNWYVANHFDEATWVKLKAFGFTALMLVFMLAHAPFLMRYLQPDTAKD</sequence>
<dbReference type="AlphaFoldDB" id="A0A1M5PXR1"/>
<dbReference type="STRING" id="490188.SAMN04488068_2379"/>
<feature type="transmembrane region" description="Helical" evidence="5">
    <location>
        <begin position="50"/>
        <end position="68"/>
    </location>
</feature>
<feature type="transmembrane region" description="Helical" evidence="5">
    <location>
        <begin position="22"/>
        <end position="43"/>
    </location>
</feature>
<evidence type="ECO:0000256" key="3">
    <source>
        <dbReference type="ARBA" id="ARBA00022989"/>
    </source>
</evidence>
<feature type="transmembrane region" description="Helical" evidence="5">
    <location>
        <begin position="121"/>
        <end position="138"/>
    </location>
</feature>
<gene>
    <name evidence="5" type="primary">yciB</name>
    <name evidence="6" type="ORF">SAMN04488068_2379</name>
</gene>
<feature type="transmembrane region" description="Helical" evidence="5">
    <location>
        <begin position="80"/>
        <end position="100"/>
    </location>
</feature>
<evidence type="ECO:0000256" key="1">
    <source>
        <dbReference type="ARBA" id="ARBA00022475"/>
    </source>
</evidence>
<dbReference type="PANTHER" id="PTHR36917:SF1">
    <property type="entry name" value="INNER MEMBRANE-SPANNING PROTEIN YCIB"/>
    <property type="match status" value="1"/>
</dbReference>
<dbReference type="RefSeq" id="WP_072897847.1">
    <property type="nucleotide sequence ID" value="NZ_FQWZ01000005.1"/>
</dbReference>
<evidence type="ECO:0000256" key="2">
    <source>
        <dbReference type="ARBA" id="ARBA00022692"/>
    </source>
</evidence>
<accession>A0A1M5PXR1</accession>
<comment type="function">
    <text evidence="5">Plays a role in cell envelope biogenesis, maintenance of cell envelope integrity and membrane homeostasis.</text>
</comment>
<protein>
    <recommendedName>
        <fullName evidence="5">Inner membrane-spanning protein YciB</fullName>
    </recommendedName>
</protein>
<comment type="subcellular location">
    <subcellularLocation>
        <location evidence="5">Cell inner membrane</location>
        <topology evidence="5">Multi-pass membrane protein</topology>
    </subcellularLocation>
</comment>
<dbReference type="NCBIfam" id="TIGR00997">
    <property type="entry name" value="ispZ"/>
    <property type="match status" value="1"/>
</dbReference>
<reference evidence="6 7" key="1">
    <citation type="submission" date="2016-11" db="EMBL/GenBank/DDBJ databases">
        <authorList>
            <person name="Jaros S."/>
            <person name="Januszkiewicz K."/>
            <person name="Wedrychowicz H."/>
        </authorList>
    </citation>
    <scope>NUCLEOTIDE SEQUENCE [LARGE SCALE GENOMIC DNA]</scope>
    <source>
        <strain evidence="6 7">CGMCC 1.7049</strain>
    </source>
</reference>